<accession>A0A8H5LHS6</accession>
<evidence type="ECO:0000256" key="1">
    <source>
        <dbReference type="SAM" id="MobiDB-lite"/>
    </source>
</evidence>
<sequence>MAWPEQFKDPDVDGDYYGGGNLHSDDDDKTRDKDESKCEDKLDKKLRVVIEIEGLPSKFPGDEAKHVGVVAERHRSDEYTDSDETDSQEEEEEEFESMYLDPYGNDSDFYSW</sequence>
<feature type="compositionally biased region" description="Basic and acidic residues" evidence="1">
    <location>
        <begin position="23"/>
        <end position="38"/>
    </location>
</feature>
<feature type="compositionally biased region" description="Acidic residues" evidence="1">
    <location>
        <begin position="79"/>
        <end position="96"/>
    </location>
</feature>
<name>A0A8H5LHS6_9AGAR</name>
<comment type="caution">
    <text evidence="2">The sequence shown here is derived from an EMBL/GenBank/DDBJ whole genome shotgun (WGS) entry which is preliminary data.</text>
</comment>
<reference evidence="2 3" key="1">
    <citation type="journal article" date="2020" name="ISME J.">
        <title>Uncovering the hidden diversity of litter-decomposition mechanisms in mushroom-forming fungi.</title>
        <authorList>
            <person name="Floudas D."/>
            <person name="Bentzer J."/>
            <person name="Ahren D."/>
            <person name="Johansson T."/>
            <person name="Persson P."/>
            <person name="Tunlid A."/>
        </authorList>
    </citation>
    <scope>NUCLEOTIDE SEQUENCE [LARGE SCALE GENOMIC DNA]</scope>
    <source>
        <strain evidence="2 3">CBS 291.85</strain>
    </source>
</reference>
<feature type="region of interest" description="Disordered" evidence="1">
    <location>
        <begin position="1"/>
        <end position="38"/>
    </location>
</feature>
<feature type="compositionally biased region" description="Basic and acidic residues" evidence="1">
    <location>
        <begin position="60"/>
        <end position="78"/>
    </location>
</feature>
<organism evidence="2 3">
    <name type="scientific">Tetrapyrgos nigripes</name>
    <dbReference type="NCBI Taxonomy" id="182062"/>
    <lineage>
        <taxon>Eukaryota</taxon>
        <taxon>Fungi</taxon>
        <taxon>Dikarya</taxon>
        <taxon>Basidiomycota</taxon>
        <taxon>Agaricomycotina</taxon>
        <taxon>Agaricomycetes</taxon>
        <taxon>Agaricomycetidae</taxon>
        <taxon>Agaricales</taxon>
        <taxon>Marasmiineae</taxon>
        <taxon>Marasmiaceae</taxon>
        <taxon>Tetrapyrgos</taxon>
    </lineage>
</organism>
<evidence type="ECO:0000313" key="3">
    <source>
        <dbReference type="Proteomes" id="UP000559256"/>
    </source>
</evidence>
<dbReference type="EMBL" id="JAACJM010000050">
    <property type="protein sequence ID" value="KAF5357609.1"/>
    <property type="molecule type" value="Genomic_DNA"/>
</dbReference>
<evidence type="ECO:0000313" key="2">
    <source>
        <dbReference type="EMBL" id="KAF5357609.1"/>
    </source>
</evidence>
<gene>
    <name evidence="2" type="ORF">D9758_007431</name>
</gene>
<dbReference type="AlphaFoldDB" id="A0A8H5LHS6"/>
<protein>
    <submittedName>
        <fullName evidence="2">Uncharacterized protein</fullName>
    </submittedName>
</protein>
<keyword evidence="3" id="KW-1185">Reference proteome</keyword>
<feature type="region of interest" description="Disordered" evidence="1">
    <location>
        <begin position="57"/>
        <end position="112"/>
    </location>
</feature>
<proteinExistence type="predicted"/>
<feature type="compositionally biased region" description="Basic and acidic residues" evidence="1">
    <location>
        <begin position="1"/>
        <end position="11"/>
    </location>
</feature>
<dbReference type="Proteomes" id="UP000559256">
    <property type="component" value="Unassembled WGS sequence"/>
</dbReference>